<evidence type="ECO:0000313" key="3">
    <source>
        <dbReference type="EMBL" id="RRD89336.1"/>
    </source>
</evidence>
<feature type="compositionally biased region" description="Basic and acidic residues" evidence="1">
    <location>
        <begin position="163"/>
        <end position="176"/>
    </location>
</feature>
<reference evidence="3 4" key="1">
    <citation type="submission" date="2018-11" db="EMBL/GenBank/DDBJ databases">
        <title>Genomes From Bacteria Associated with the Canine Oral Cavity: a Test Case for Automated Genome-Based Taxonomic Assignment.</title>
        <authorList>
            <person name="Coil D.A."/>
            <person name="Jospin G."/>
            <person name="Darling A.E."/>
            <person name="Wallis C."/>
            <person name="Davis I.J."/>
            <person name="Harris S."/>
            <person name="Eisen J.A."/>
            <person name="Holcombe L.J."/>
            <person name="O'Flynn C."/>
        </authorList>
    </citation>
    <scope>NUCLEOTIDE SEQUENCE [LARGE SCALE GENOMIC DNA]</scope>
    <source>
        <strain evidence="3 4">COT-280</strain>
    </source>
</reference>
<feature type="compositionally biased region" description="Low complexity" evidence="1">
    <location>
        <begin position="94"/>
        <end position="105"/>
    </location>
</feature>
<name>A0A3P2A368_9NEIS</name>
<feature type="transmembrane region" description="Helical" evidence="2">
    <location>
        <begin position="12"/>
        <end position="35"/>
    </location>
</feature>
<accession>A0A3P2A368</accession>
<feature type="region of interest" description="Disordered" evidence="1">
    <location>
        <begin position="77"/>
        <end position="222"/>
    </location>
</feature>
<dbReference type="Proteomes" id="UP000269923">
    <property type="component" value="Unassembled WGS sequence"/>
</dbReference>
<evidence type="ECO:0000313" key="4">
    <source>
        <dbReference type="Proteomes" id="UP000269923"/>
    </source>
</evidence>
<comment type="caution">
    <text evidence="3">The sequence shown here is derived from an EMBL/GenBank/DDBJ whole genome shotgun (WGS) entry which is preliminary data.</text>
</comment>
<dbReference type="AlphaFoldDB" id="A0A3P2A368"/>
<evidence type="ECO:0000256" key="2">
    <source>
        <dbReference type="SAM" id="Phobius"/>
    </source>
</evidence>
<dbReference type="RefSeq" id="WP_124795813.1">
    <property type="nucleotide sequence ID" value="NZ_RQYC01000018.1"/>
</dbReference>
<dbReference type="OrthoDB" id="10011718at2"/>
<proteinExistence type="predicted"/>
<dbReference type="EMBL" id="RQYC01000018">
    <property type="protein sequence ID" value="RRD89336.1"/>
    <property type="molecule type" value="Genomic_DNA"/>
</dbReference>
<organism evidence="3 4">
    <name type="scientific">Conchiformibius steedae</name>
    <dbReference type="NCBI Taxonomy" id="153493"/>
    <lineage>
        <taxon>Bacteria</taxon>
        <taxon>Pseudomonadati</taxon>
        <taxon>Pseudomonadota</taxon>
        <taxon>Betaproteobacteria</taxon>
        <taxon>Neisseriales</taxon>
        <taxon>Neisseriaceae</taxon>
        <taxon>Conchiformibius</taxon>
    </lineage>
</organism>
<feature type="compositionally biased region" description="Basic and acidic residues" evidence="1">
    <location>
        <begin position="130"/>
        <end position="145"/>
    </location>
</feature>
<keyword evidence="2" id="KW-0812">Transmembrane</keyword>
<gene>
    <name evidence="3" type="ORF">EII21_09120</name>
</gene>
<evidence type="ECO:0000256" key="1">
    <source>
        <dbReference type="SAM" id="MobiDB-lite"/>
    </source>
</evidence>
<keyword evidence="2" id="KW-1133">Transmembrane helix</keyword>
<sequence length="222" mass="23702">MSKNSNSKFTFGNIMIGLLALGTLIVSALIALLYFEVTRTPKRTAAVVQENAPAATVEAMSPNGAVAVRKIGVDGSAASQAASQPDDPNRQQEAEAAANALNSSIAPPPINTRALTSGQSVPRKPRPKRPPRENSDSARNSERSRSSQNNTTGEVALEPVNVPRERPVQPRRERSDSGSGERGSRSRNNSQSSGGERELTPVRPPSRQPQNNKQSEAIDALF</sequence>
<protein>
    <submittedName>
        <fullName evidence="3">Uncharacterized protein</fullName>
    </submittedName>
</protein>
<keyword evidence="2" id="KW-0472">Membrane</keyword>
<keyword evidence="4" id="KW-1185">Reference proteome</keyword>